<protein>
    <submittedName>
        <fullName evidence="3">Fucose 4-O-acetylase</fullName>
    </submittedName>
</protein>
<keyword evidence="1" id="KW-0472">Membrane</keyword>
<evidence type="ECO:0000313" key="4">
    <source>
        <dbReference type="Proteomes" id="UP000031623"/>
    </source>
</evidence>
<feature type="transmembrane region" description="Helical" evidence="1">
    <location>
        <begin position="82"/>
        <end position="104"/>
    </location>
</feature>
<feature type="transmembrane region" description="Helical" evidence="1">
    <location>
        <begin position="116"/>
        <end position="137"/>
    </location>
</feature>
<accession>A0A090AIP5</accession>
<reference evidence="3 4" key="1">
    <citation type="journal article" date="2014" name="ISME J.">
        <title>Ecophysiology of Thioploca ingrica as revealed by the complete genome sequence supplemented with proteomic evidence.</title>
        <authorList>
            <person name="Kojima H."/>
            <person name="Ogura Y."/>
            <person name="Yamamoto N."/>
            <person name="Togashi T."/>
            <person name="Mori H."/>
            <person name="Watanabe T."/>
            <person name="Nemoto F."/>
            <person name="Kurokawa K."/>
            <person name="Hayashi T."/>
            <person name="Fukui M."/>
        </authorList>
    </citation>
    <scope>NUCLEOTIDE SEQUENCE [LARGE SCALE GENOMIC DNA]</scope>
</reference>
<keyword evidence="1" id="KW-1133">Transmembrane helix</keyword>
<proteinExistence type="predicted"/>
<feature type="domain" description="Acyltransferase 3" evidence="2">
    <location>
        <begin position="1"/>
        <end position="193"/>
    </location>
</feature>
<keyword evidence="1" id="KW-0812">Transmembrane</keyword>
<evidence type="ECO:0000259" key="2">
    <source>
        <dbReference type="Pfam" id="PF01757"/>
    </source>
</evidence>
<keyword evidence="4" id="KW-1185">Reference proteome</keyword>
<gene>
    <name evidence="3" type="ORF">THII_2962</name>
</gene>
<feature type="transmembrane region" description="Helical" evidence="1">
    <location>
        <begin position="172"/>
        <end position="194"/>
    </location>
</feature>
<dbReference type="InterPro" id="IPR002656">
    <property type="entry name" value="Acyl_transf_3_dom"/>
</dbReference>
<feature type="transmembrane region" description="Helical" evidence="1">
    <location>
        <begin position="58"/>
        <end position="75"/>
    </location>
</feature>
<feature type="transmembrane region" description="Helical" evidence="1">
    <location>
        <begin position="149"/>
        <end position="166"/>
    </location>
</feature>
<organism evidence="3 4">
    <name type="scientific">Thioploca ingrica</name>
    <dbReference type="NCBI Taxonomy" id="40754"/>
    <lineage>
        <taxon>Bacteria</taxon>
        <taxon>Pseudomonadati</taxon>
        <taxon>Pseudomonadota</taxon>
        <taxon>Gammaproteobacteria</taxon>
        <taxon>Thiotrichales</taxon>
        <taxon>Thiotrichaceae</taxon>
        <taxon>Thioploca</taxon>
    </lineage>
</organism>
<dbReference type="Proteomes" id="UP000031623">
    <property type="component" value="Chromosome"/>
</dbReference>
<feature type="transmembrane region" description="Helical" evidence="1">
    <location>
        <begin position="29"/>
        <end position="52"/>
    </location>
</feature>
<dbReference type="EMBL" id="AP014633">
    <property type="protein sequence ID" value="BAP57259.1"/>
    <property type="molecule type" value="Genomic_DNA"/>
</dbReference>
<dbReference type="Pfam" id="PF01757">
    <property type="entry name" value="Acyl_transf_3"/>
    <property type="match status" value="1"/>
</dbReference>
<sequence>MWFLSALIQSLLIAVILIKLKLRAYFIPIALSLYVFGLIAGSYSTTPIGLSIDFDTRNGPFFGTIFFATGLYFSQAGKSFSLTFAIVLTLLGVLLHFLEIFVLLHFYHISPLRHDYLLGTVLFGTGVALIALAKPALGKNLFITQFGPYMLGVYVVHVAFVEYLSAFRFNHVLWEVVFPIAVFVASLLTTVLLAKFRLLRRFVI</sequence>
<evidence type="ECO:0000313" key="3">
    <source>
        <dbReference type="EMBL" id="BAP57259.1"/>
    </source>
</evidence>
<dbReference type="GO" id="GO:0016747">
    <property type="term" value="F:acyltransferase activity, transferring groups other than amino-acyl groups"/>
    <property type="evidence" value="ECO:0007669"/>
    <property type="project" value="InterPro"/>
</dbReference>
<name>A0A090AIP5_9GAMM</name>
<dbReference type="HOGENOM" id="CLU_1342733_0_0_6"/>
<evidence type="ECO:0000256" key="1">
    <source>
        <dbReference type="SAM" id="Phobius"/>
    </source>
</evidence>
<dbReference type="AlphaFoldDB" id="A0A090AIP5"/>
<dbReference type="KEGG" id="tig:THII_2962"/>